<reference evidence="5" key="1">
    <citation type="submission" date="2021-06" db="EMBL/GenBank/DDBJ databases">
        <authorList>
            <person name="Kallberg Y."/>
            <person name="Tangrot J."/>
            <person name="Rosling A."/>
        </authorList>
    </citation>
    <scope>NUCLEOTIDE SEQUENCE</scope>
    <source>
        <strain evidence="5">FL966</strain>
    </source>
</reference>
<feature type="binding site" description="axial binding residue" evidence="3">
    <location>
        <position position="495"/>
    </location>
    <ligand>
        <name>heme</name>
        <dbReference type="ChEBI" id="CHEBI:30413"/>
    </ligand>
    <ligandPart>
        <name>Fe</name>
        <dbReference type="ChEBI" id="CHEBI:18248"/>
    </ligandPart>
</feature>
<dbReference type="PANTHER" id="PTHR24301:SF2">
    <property type="entry name" value="THROMBOXANE-A SYNTHASE"/>
    <property type="match status" value="1"/>
</dbReference>
<comment type="cofactor">
    <cofactor evidence="3">
        <name>heme</name>
        <dbReference type="ChEBI" id="CHEBI:30413"/>
    </cofactor>
</comment>
<dbReference type="Proteomes" id="UP000789759">
    <property type="component" value="Unassembled WGS sequence"/>
</dbReference>
<keyword evidence="4" id="KW-0560">Oxidoreductase</keyword>
<comment type="caution">
    <text evidence="5">The sequence shown here is derived from an EMBL/GenBank/DDBJ whole genome shotgun (WGS) entry which is preliminary data.</text>
</comment>
<dbReference type="GO" id="GO:0020037">
    <property type="term" value="F:heme binding"/>
    <property type="evidence" value="ECO:0007669"/>
    <property type="project" value="InterPro"/>
</dbReference>
<dbReference type="PROSITE" id="PS00086">
    <property type="entry name" value="CYTOCHROME_P450"/>
    <property type="match status" value="1"/>
</dbReference>
<dbReference type="AlphaFoldDB" id="A0A9N9EUI7"/>
<dbReference type="PRINTS" id="PR00385">
    <property type="entry name" value="P450"/>
</dbReference>
<dbReference type="GO" id="GO:0016705">
    <property type="term" value="F:oxidoreductase activity, acting on paired donors, with incorporation or reduction of molecular oxygen"/>
    <property type="evidence" value="ECO:0007669"/>
    <property type="project" value="InterPro"/>
</dbReference>
<dbReference type="PANTHER" id="PTHR24301">
    <property type="entry name" value="THROMBOXANE-A SYNTHASE"/>
    <property type="match status" value="1"/>
</dbReference>
<feature type="non-terminal residue" evidence="5">
    <location>
        <position position="514"/>
    </location>
</feature>
<dbReference type="InterPro" id="IPR001128">
    <property type="entry name" value="Cyt_P450"/>
</dbReference>
<dbReference type="Gene3D" id="1.10.630.10">
    <property type="entry name" value="Cytochrome P450"/>
    <property type="match status" value="1"/>
</dbReference>
<keyword evidence="1 3" id="KW-0479">Metal-binding</keyword>
<accession>A0A9N9EUI7</accession>
<dbReference type="SUPFAM" id="SSF48264">
    <property type="entry name" value="Cytochrome P450"/>
    <property type="match status" value="1"/>
</dbReference>
<gene>
    <name evidence="5" type="ORF">CPELLU_LOCUS11544</name>
</gene>
<dbReference type="Pfam" id="PF00067">
    <property type="entry name" value="p450"/>
    <property type="match status" value="1"/>
</dbReference>
<dbReference type="EMBL" id="CAJVQA010010320">
    <property type="protein sequence ID" value="CAG8695607.1"/>
    <property type="molecule type" value="Genomic_DNA"/>
</dbReference>
<evidence type="ECO:0000256" key="3">
    <source>
        <dbReference type="PIRSR" id="PIRSR602401-1"/>
    </source>
</evidence>
<protein>
    <submittedName>
        <fullName evidence="5">8161_t:CDS:1</fullName>
    </submittedName>
</protein>
<dbReference type="InterPro" id="IPR017972">
    <property type="entry name" value="Cyt_P450_CS"/>
</dbReference>
<name>A0A9N9EUI7_9GLOM</name>
<evidence type="ECO:0000256" key="4">
    <source>
        <dbReference type="RuleBase" id="RU000461"/>
    </source>
</evidence>
<keyword evidence="6" id="KW-1185">Reference proteome</keyword>
<organism evidence="5 6">
    <name type="scientific">Cetraspora pellucida</name>
    <dbReference type="NCBI Taxonomy" id="1433469"/>
    <lineage>
        <taxon>Eukaryota</taxon>
        <taxon>Fungi</taxon>
        <taxon>Fungi incertae sedis</taxon>
        <taxon>Mucoromycota</taxon>
        <taxon>Glomeromycotina</taxon>
        <taxon>Glomeromycetes</taxon>
        <taxon>Diversisporales</taxon>
        <taxon>Gigasporaceae</taxon>
        <taxon>Cetraspora</taxon>
    </lineage>
</organism>
<keyword evidence="4" id="KW-0503">Monooxygenase</keyword>
<dbReference type="GO" id="GO:0005506">
    <property type="term" value="F:iron ion binding"/>
    <property type="evidence" value="ECO:0007669"/>
    <property type="project" value="InterPro"/>
</dbReference>
<dbReference type="CDD" id="cd00302">
    <property type="entry name" value="cytochrome_P450"/>
    <property type="match status" value="1"/>
</dbReference>
<dbReference type="InterPro" id="IPR036396">
    <property type="entry name" value="Cyt_P450_sf"/>
</dbReference>
<evidence type="ECO:0000313" key="6">
    <source>
        <dbReference type="Proteomes" id="UP000789759"/>
    </source>
</evidence>
<keyword evidence="2 3" id="KW-0408">Iron</keyword>
<evidence type="ECO:0000313" key="5">
    <source>
        <dbReference type="EMBL" id="CAG8695607.1"/>
    </source>
</evidence>
<evidence type="ECO:0000256" key="2">
    <source>
        <dbReference type="ARBA" id="ARBA00023004"/>
    </source>
</evidence>
<dbReference type="PRINTS" id="PR00463">
    <property type="entry name" value="EP450I"/>
</dbReference>
<dbReference type="OrthoDB" id="2789670at2759"/>
<dbReference type="InterPro" id="IPR002401">
    <property type="entry name" value="Cyt_P450_E_grp-I"/>
</dbReference>
<keyword evidence="3 4" id="KW-0349">Heme</keyword>
<dbReference type="GO" id="GO:0004497">
    <property type="term" value="F:monooxygenase activity"/>
    <property type="evidence" value="ECO:0007669"/>
    <property type="project" value="UniProtKB-KW"/>
</dbReference>
<sequence length="514" mass="59209">MGFRNITAIEIFSDIPRLVLILLCFYIVKYYYQYFTRENKLPGPLPVPLLGNALELFRYKLNLSEYVNAVQLKYGDICEIHMGPRRLIIISRSDVAFPIYTLSVAHNRKFLYRDSPNPGLEEIGLEQRGIIANRNLDEWKINRRFLERTIMSKRFLKEFAEKENNIILDMFKLWDVLITERQEIDLAKWITKFAGDAMLMTVTGQPAYSTLNYFISLGYEYNHDHIPVSNWNRSSKLISAVLSIFRITPWFLVVPPIIRHFPGISFFNQRLLKNATNLNNIVLEIVRERRLYINSLSEDAQMPLDALSLLLIANTRRDPSKTLFKSLDRSLNDQEIGGILVDIFLGAFETTATAICLTIYYVCKYPSVKSKLLSEFDSVFGSLTTPSENILYENIEKLQYCDAIINEVLRLHPIIPVMPRSNSEPVEVGGYLWKDGYSFYGNFQGIQSNERDWIDAKIFDPDRFLRNNDNIRSKNAEIANNNGAFVPFGGGAKSCPGKHWAMVEVKVFLVALLT</sequence>
<proteinExistence type="inferred from homology"/>
<comment type="similarity">
    <text evidence="4">Belongs to the cytochrome P450 family.</text>
</comment>
<evidence type="ECO:0000256" key="1">
    <source>
        <dbReference type="ARBA" id="ARBA00022723"/>
    </source>
</evidence>